<sequence length="780" mass="85622">MAPTPHRIAQTSTELKKLAKKNGPRLNERQQKQLERDAELEQRAARARKAEESRKAAKKKREEREAKDAKARRQIGVGLATQLVGYSHTQAQLKSGMEAFLGLSKKKDEEKRKKDLELTKKLEEIAEEMEKEPWDDDDDDEAGVGVDLPKINVSFGEQWADDDLDDDTLLEAHDLLVSDPPEEAPALVTSTKLPPSAPVSSVPPALLAAPIPPSKPIPLQDDREFIRTDGSINKAIEAVLDKLPEPLIELLSQDVSLKTPDWDPSLGLLHKLNPVGLPPHRLRIKVGCTVTVLRDLHTSSQLSKSQHLRVLRCERDRLECLVLDGQLQGTKTFLTRVSFIAKYKNLDQHPFQRTQFPIRVAIDVASSSVSQDTSQSGFKLPSIPGRLPPANFPRKPTPPAAKPKPPTNLNPDFKLPGVPASKSSSFTAMEHASFNKKAPSVSSLPTDCWDDFFESSTQVSRELASEATPMAKEPVKTSIAILPPVVDDIPPISTQDFDFSLDDLDEEPRKEEIRKAAPVTHAAPCKVSTSLRAKLTNPRPAQKPTSLLHPPGSAKPLVNTISEPTKPVMTAAKIAENATQKIPPARVSANSSRPLITTSRPTKTAGKCLNPGPFAYGILQQELAKLRASQLPKSMTGPFAKRRATTTPSRDSAPPAKKQYVPTPTPPSKPSAAAPIMSQCFENFAMSTQEVASFFDDDDDDNNMSFGSPPIANLDEIWDFNPNLNRDLITFFMGLLDDSMGGNGASSIVEWDLKDPLTALDRPFNFGYADLAELDIKLLE</sequence>
<evidence type="ECO:0008006" key="4">
    <source>
        <dbReference type="Google" id="ProtNLM"/>
    </source>
</evidence>
<feature type="region of interest" description="Disordered" evidence="1">
    <location>
        <begin position="585"/>
        <end position="606"/>
    </location>
</feature>
<feature type="compositionally biased region" description="Pro residues" evidence="1">
    <location>
        <begin position="386"/>
        <end position="408"/>
    </location>
</feature>
<evidence type="ECO:0000256" key="1">
    <source>
        <dbReference type="SAM" id="MobiDB-lite"/>
    </source>
</evidence>
<dbReference type="AlphaFoldDB" id="A0AAD4IH51"/>
<reference evidence="2" key="1">
    <citation type="submission" date="2021-07" db="EMBL/GenBank/DDBJ databases">
        <title>Genome Resource of American Ginseng Black Spot Pathogen Alternaria panax.</title>
        <authorList>
            <person name="Qiu C."/>
            <person name="Wang W."/>
            <person name="Liu Z."/>
        </authorList>
    </citation>
    <scope>NUCLEOTIDE SEQUENCE</scope>
    <source>
        <strain evidence="2">BNCC115425</strain>
    </source>
</reference>
<dbReference type="Proteomes" id="UP001199106">
    <property type="component" value="Unassembled WGS sequence"/>
</dbReference>
<organism evidence="2 3">
    <name type="scientific">Alternaria panax</name>
    <dbReference type="NCBI Taxonomy" id="48097"/>
    <lineage>
        <taxon>Eukaryota</taxon>
        <taxon>Fungi</taxon>
        <taxon>Dikarya</taxon>
        <taxon>Ascomycota</taxon>
        <taxon>Pezizomycotina</taxon>
        <taxon>Dothideomycetes</taxon>
        <taxon>Pleosporomycetidae</taxon>
        <taxon>Pleosporales</taxon>
        <taxon>Pleosporineae</taxon>
        <taxon>Pleosporaceae</taxon>
        <taxon>Alternaria</taxon>
        <taxon>Alternaria sect. Panax</taxon>
    </lineage>
</organism>
<feature type="region of interest" description="Disordered" evidence="1">
    <location>
        <begin position="531"/>
        <end position="554"/>
    </location>
</feature>
<evidence type="ECO:0000313" key="3">
    <source>
        <dbReference type="Proteomes" id="UP001199106"/>
    </source>
</evidence>
<comment type="caution">
    <text evidence="2">The sequence shown here is derived from an EMBL/GenBank/DDBJ whole genome shotgun (WGS) entry which is preliminary data.</text>
</comment>
<dbReference type="EMBL" id="JAANER010000002">
    <property type="protein sequence ID" value="KAG9194353.1"/>
    <property type="molecule type" value="Genomic_DNA"/>
</dbReference>
<feature type="compositionally biased region" description="Polar residues" evidence="1">
    <location>
        <begin position="588"/>
        <end position="602"/>
    </location>
</feature>
<feature type="region of interest" description="Disordered" evidence="1">
    <location>
        <begin position="1"/>
        <end position="74"/>
    </location>
</feature>
<dbReference type="CDD" id="cd22249">
    <property type="entry name" value="UDM1_RNF168_RNF169-like"/>
    <property type="match status" value="1"/>
</dbReference>
<feature type="region of interest" description="Disordered" evidence="1">
    <location>
        <begin position="371"/>
        <end position="411"/>
    </location>
</feature>
<feature type="region of interest" description="Disordered" evidence="1">
    <location>
        <begin position="633"/>
        <end position="672"/>
    </location>
</feature>
<proteinExistence type="predicted"/>
<evidence type="ECO:0000313" key="2">
    <source>
        <dbReference type="EMBL" id="KAG9194353.1"/>
    </source>
</evidence>
<feature type="compositionally biased region" description="Basic and acidic residues" evidence="1">
    <location>
        <begin position="26"/>
        <end position="71"/>
    </location>
</feature>
<gene>
    <name evidence="2" type="ORF">G6011_04388</name>
</gene>
<keyword evidence="3" id="KW-1185">Reference proteome</keyword>
<accession>A0AAD4IH51</accession>
<protein>
    <recommendedName>
        <fullName evidence="4">ATP-dependent DNA helicase</fullName>
    </recommendedName>
</protein>
<name>A0AAD4IH51_9PLEO</name>